<gene>
    <name evidence="1" type="ORF">EJ06DRAFT_198032</name>
</gene>
<accession>A0A6G1I7P9</accession>
<dbReference type="AlphaFoldDB" id="A0A6G1I7P9"/>
<protein>
    <submittedName>
        <fullName evidence="1">Uncharacterized protein</fullName>
    </submittedName>
</protein>
<reference evidence="1" key="1">
    <citation type="journal article" date="2020" name="Stud. Mycol.">
        <title>101 Dothideomycetes genomes: a test case for predicting lifestyles and emergence of pathogens.</title>
        <authorList>
            <person name="Haridas S."/>
            <person name="Albert R."/>
            <person name="Binder M."/>
            <person name="Bloem J."/>
            <person name="Labutti K."/>
            <person name="Salamov A."/>
            <person name="Andreopoulos B."/>
            <person name="Baker S."/>
            <person name="Barry K."/>
            <person name="Bills G."/>
            <person name="Bluhm B."/>
            <person name="Cannon C."/>
            <person name="Castanera R."/>
            <person name="Culley D."/>
            <person name="Daum C."/>
            <person name="Ezra D."/>
            <person name="Gonzalez J."/>
            <person name="Henrissat B."/>
            <person name="Kuo A."/>
            <person name="Liang C."/>
            <person name="Lipzen A."/>
            <person name="Lutzoni F."/>
            <person name="Magnuson J."/>
            <person name="Mondo S."/>
            <person name="Nolan M."/>
            <person name="Ohm R."/>
            <person name="Pangilinan J."/>
            <person name="Park H.-J."/>
            <person name="Ramirez L."/>
            <person name="Alfaro M."/>
            <person name="Sun H."/>
            <person name="Tritt A."/>
            <person name="Yoshinaga Y."/>
            <person name="Zwiers L.-H."/>
            <person name="Turgeon B."/>
            <person name="Goodwin S."/>
            <person name="Spatafora J."/>
            <person name="Crous P."/>
            <person name="Grigoriev I."/>
        </authorList>
    </citation>
    <scope>NUCLEOTIDE SEQUENCE</scope>
    <source>
        <strain evidence="1">CBS 262.69</strain>
    </source>
</reference>
<keyword evidence="2" id="KW-1185">Reference proteome</keyword>
<organism evidence="1 2">
    <name type="scientific">Trichodelitschia bisporula</name>
    <dbReference type="NCBI Taxonomy" id="703511"/>
    <lineage>
        <taxon>Eukaryota</taxon>
        <taxon>Fungi</taxon>
        <taxon>Dikarya</taxon>
        <taxon>Ascomycota</taxon>
        <taxon>Pezizomycotina</taxon>
        <taxon>Dothideomycetes</taxon>
        <taxon>Dothideomycetes incertae sedis</taxon>
        <taxon>Phaeotrichales</taxon>
        <taxon>Phaeotrichaceae</taxon>
        <taxon>Trichodelitschia</taxon>
    </lineage>
</organism>
<name>A0A6G1I7P9_9PEZI</name>
<evidence type="ECO:0000313" key="2">
    <source>
        <dbReference type="Proteomes" id="UP000799640"/>
    </source>
</evidence>
<proteinExistence type="predicted"/>
<sequence>MESDKFSSMSGSPSIRFALLASSSLWDTTPGGRLPLRSPCSRHCSRHVNYGVTLLLRRRSSRIATAHQLNRFLWSRYYPCRTSTWTRSSRLRGNRPLLANLSLYATVCGLCPTVKSGLLTPNAASGPSMHFKYESHALVESHPSFLLTAVSKASNSQHGRIVSKQELLRLHAKTGNI</sequence>
<dbReference type="Proteomes" id="UP000799640">
    <property type="component" value="Unassembled WGS sequence"/>
</dbReference>
<evidence type="ECO:0000313" key="1">
    <source>
        <dbReference type="EMBL" id="KAF2404333.1"/>
    </source>
</evidence>
<dbReference type="EMBL" id="ML996688">
    <property type="protein sequence ID" value="KAF2404333.1"/>
    <property type="molecule type" value="Genomic_DNA"/>
</dbReference>